<keyword evidence="1" id="KW-0732">Signal</keyword>
<dbReference type="GO" id="GO:0005509">
    <property type="term" value="F:calcium ion binding"/>
    <property type="evidence" value="ECO:0007669"/>
    <property type="project" value="InterPro"/>
</dbReference>
<evidence type="ECO:0000256" key="1">
    <source>
        <dbReference type="SAM" id="SignalP"/>
    </source>
</evidence>
<dbReference type="STRING" id="576131.SAMN05444486_102636"/>
<organism evidence="3 4">
    <name type="scientific">Lentibacter algarum</name>
    <dbReference type="NCBI Taxonomy" id="576131"/>
    <lineage>
        <taxon>Bacteria</taxon>
        <taxon>Pseudomonadati</taxon>
        <taxon>Pseudomonadota</taxon>
        <taxon>Alphaproteobacteria</taxon>
        <taxon>Rhodobacterales</taxon>
        <taxon>Roseobacteraceae</taxon>
        <taxon>Lentibacter</taxon>
    </lineage>
</organism>
<evidence type="ECO:0000259" key="2">
    <source>
        <dbReference type="PROSITE" id="PS50222"/>
    </source>
</evidence>
<feature type="signal peptide" evidence="1">
    <location>
        <begin position="1"/>
        <end position="22"/>
    </location>
</feature>
<gene>
    <name evidence="3" type="ORF">SAMN05444486_102636</name>
</gene>
<dbReference type="InterPro" id="IPR002048">
    <property type="entry name" value="EF_hand_dom"/>
</dbReference>
<dbReference type="OrthoDB" id="5470953at2"/>
<dbReference type="SUPFAM" id="SSF47473">
    <property type="entry name" value="EF-hand"/>
    <property type="match status" value="1"/>
</dbReference>
<protein>
    <submittedName>
        <fullName evidence="3">EF hand</fullName>
    </submittedName>
</protein>
<reference evidence="3 4" key="1">
    <citation type="submission" date="2016-10" db="EMBL/GenBank/DDBJ databases">
        <authorList>
            <person name="de Groot N.N."/>
        </authorList>
    </citation>
    <scope>NUCLEOTIDE SEQUENCE [LARGE SCALE GENOMIC DNA]</scope>
    <source>
        <strain evidence="3 4">DSM 24677</strain>
    </source>
</reference>
<dbReference type="GeneID" id="78124702"/>
<feature type="domain" description="EF-hand" evidence="2">
    <location>
        <begin position="16"/>
        <end position="51"/>
    </location>
</feature>
<dbReference type="PROSITE" id="PS50222">
    <property type="entry name" value="EF_HAND_2"/>
    <property type="match status" value="1"/>
</dbReference>
<dbReference type="Pfam" id="PF13202">
    <property type="entry name" value="EF-hand_5"/>
    <property type="match status" value="2"/>
</dbReference>
<sequence length="82" mass="8536">MKKTTLALAALATLLTPMLASADMLAELDTNGDGAVTVDELQAVYPDMTAESFSEMDINDDGLLDADEITAAEEAGTINQDG</sequence>
<evidence type="ECO:0000313" key="4">
    <source>
        <dbReference type="Proteomes" id="UP000199026"/>
    </source>
</evidence>
<keyword evidence="4" id="KW-1185">Reference proteome</keyword>
<dbReference type="Proteomes" id="UP000199026">
    <property type="component" value="Unassembled WGS sequence"/>
</dbReference>
<dbReference type="EMBL" id="FNPR01000002">
    <property type="protein sequence ID" value="SDY53291.1"/>
    <property type="molecule type" value="Genomic_DNA"/>
</dbReference>
<dbReference type="AlphaFoldDB" id="A0A1H3KMA3"/>
<evidence type="ECO:0000313" key="3">
    <source>
        <dbReference type="EMBL" id="SDY53291.1"/>
    </source>
</evidence>
<accession>A0A1H3KMA3</accession>
<proteinExistence type="predicted"/>
<dbReference type="Gene3D" id="1.10.238.10">
    <property type="entry name" value="EF-hand"/>
    <property type="match status" value="1"/>
</dbReference>
<dbReference type="InterPro" id="IPR011992">
    <property type="entry name" value="EF-hand-dom_pair"/>
</dbReference>
<dbReference type="InterPro" id="IPR018247">
    <property type="entry name" value="EF_Hand_1_Ca_BS"/>
</dbReference>
<feature type="chain" id="PRO_5011456388" evidence="1">
    <location>
        <begin position="23"/>
        <end position="82"/>
    </location>
</feature>
<dbReference type="RefSeq" id="WP_089890699.1">
    <property type="nucleotide sequence ID" value="NZ_CALBNM010000099.1"/>
</dbReference>
<dbReference type="PROSITE" id="PS00018">
    <property type="entry name" value="EF_HAND_1"/>
    <property type="match status" value="2"/>
</dbReference>
<name>A0A1H3KMA3_9RHOB</name>